<sequence>MSKAICWNARSINTKGSLERLQTLKNMHHLSIIAILEPFADNSQLNKVRGQLQMDHAVSNTNGKIWLFWSNEVTGQILEKHDQHSTVTFHHIDNSEKFMMSFIYAKCKEYMRRPLWDRLNFYANMDLPWCTIGDFNVITSIEEKLGGIPYNMNKSFEFIGVIETCGLTDLGYTGLSFTWCNQRDPEARVWKRLDRAMVNDKWLEVMPQTTIENLSSVGSDHSPMLMEMNRVKEFEDTIRKSEEELMTNNSEAVRQKLHQMTGTYIRYLKMEEAILKQKTRLQWFKDGDANTKYFHALMRGRRRRLFLHKICTENGVWIQGEEQIAQAACDYYQQMFTGQYERIDESILQLIPSVVTHEQNERMQAMPNIEELRQVVFAMNPSSAAGPDGIGGKFYQVCWNIIKEDLLAAVQSFFCGNIMPKFMSHACLVLIPKTEQPTKFTDLRPISLSNFTNKIISKILSMRLATILPLLLSDNQSGFVRGRSITEYHACTRNYSWHGFFHSTRGLEQGDPLSPALFILGAEGVQDSAVWKLTESGNFTCTSAWEICRQKKSTAVINSQIWHRHIPFKMSFLLWRAIRYKLPTNETLASFGVDPVKCYCCIQQSWDEVDHILIQGHFAANIWKYFASNMGISLQQNTLSNYLMQWSGITGKNEAHKIILQTLPIVICWNLWKNRCSVKYGGKKSSILKVKYLILKDMILLLTSVFPYLQWPVIWPAVVDYIDKCKQEIRVNIVMWKHPPPNIYKLNTDGSALHNPGKIGGGGILRDAQGVIIYAFAVPLGEGTNNQAEVQAACYGLNWCIQHGYTNVILEVDSELLTKWLLQVAVPPWRIHAYIQHLQMLAKHCVFFQCIHTYREANGTADLLAKHSHQQDIVQLYYTQLQLPHAIKGSYLLEKMGVQNFRRKKLKRIKKPL</sequence>
<dbReference type="Gene3D" id="3.60.10.10">
    <property type="entry name" value="Endonuclease/exonuclease/phosphatase"/>
    <property type="match status" value="1"/>
</dbReference>
<dbReference type="InterPro" id="IPR036397">
    <property type="entry name" value="RNaseH_sf"/>
</dbReference>
<dbReference type="Gene3D" id="3.30.420.10">
    <property type="entry name" value="Ribonuclease H-like superfamily/Ribonuclease H"/>
    <property type="match status" value="1"/>
</dbReference>
<name>A0AAF1A321_SOLVR</name>
<reference evidence="3" key="1">
    <citation type="submission" date="2023-08" db="EMBL/GenBank/DDBJ databases">
        <title>A de novo genome assembly of Solanum verrucosum Schlechtendal, a Mexican diploid species geographically isolated from the other diploid A-genome species in potato relatives.</title>
        <authorList>
            <person name="Hosaka K."/>
        </authorList>
    </citation>
    <scope>NUCLEOTIDE SEQUENCE</scope>
    <source>
        <tissue evidence="3">Young leaves</tissue>
    </source>
</reference>
<dbReference type="SUPFAM" id="SSF53098">
    <property type="entry name" value="Ribonuclease H-like"/>
    <property type="match status" value="1"/>
</dbReference>
<evidence type="ECO:0000313" key="3">
    <source>
        <dbReference type="EMBL" id="WMV58790.1"/>
    </source>
</evidence>
<evidence type="ECO:0000313" key="4">
    <source>
        <dbReference type="Proteomes" id="UP001234989"/>
    </source>
</evidence>
<dbReference type="InterPro" id="IPR002156">
    <property type="entry name" value="RNaseH_domain"/>
</dbReference>
<dbReference type="PANTHER" id="PTHR47723">
    <property type="entry name" value="OS05G0353850 PROTEIN"/>
    <property type="match status" value="1"/>
</dbReference>
<feature type="domain" description="RNase H type-1" evidence="2">
    <location>
        <begin position="740"/>
        <end position="870"/>
    </location>
</feature>
<dbReference type="InterPro" id="IPR044730">
    <property type="entry name" value="RNase_H-like_dom_plant"/>
</dbReference>
<accession>A0AAF1A321</accession>
<evidence type="ECO:0000256" key="1">
    <source>
        <dbReference type="SAM" id="Coils"/>
    </source>
</evidence>
<dbReference type="Pfam" id="PF13456">
    <property type="entry name" value="RVT_3"/>
    <property type="match status" value="1"/>
</dbReference>
<dbReference type="InterPro" id="IPR012337">
    <property type="entry name" value="RNaseH-like_sf"/>
</dbReference>
<keyword evidence="1" id="KW-0175">Coiled coil</keyword>
<dbReference type="InterPro" id="IPR036691">
    <property type="entry name" value="Endo/exonu/phosph_ase_sf"/>
</dbReference>
<evidence type="ECO:0000259" key="2">
    <source>
        <dbReference type="PROSITE" id="PS50879"/>
    </source>
</evidence>
<dbReference type="GO" id="GO:0004523">
    <property type="term" value="F:RNA-DNA hybrid ribonuclease activity"/>
    <property type="evidence" value="ECO:0007669"/>
    <property type="project" value="InterPro"/>
</dbReference>
<dbReference type="Proteomes" id="UP001234989">
    <property type="component" value="Chromosome 12"/>
</dbReference>
<proteinExistence type="predicted"/>
<dbReference type="SUPFAM" id="SSF56219">
    <property type="entry name" value="DNase I-like"/>
    <property type="match status" value="1"/>
</dbReference>
<dbReference type="CDD" id="cd06222">
    <property type="entry name" value="RNase_H_like"/>
    <property type="match status" value="1"/>
</dbReference>
<dbReference type="EMBL" id="CP133623">
    <property type="protein sequence ID" value="WMV58790.1"/>
    <property type="molecule type" value="Genomic_DNA"/>
</dbReference>
<gene>
    <name evidence="3" type="ORF">MTR67_052175</name>
</gene>
<dbReference type="AlphaFoldDB" id="A0AAF1A321"/>
<protein>
    <recommendedName>
        <fullName evidence="2">RNase H type-1 domain-containing protein</fullName>
    </recommendedName>
</protein>
<dbReference type="PANTHER" id="PTHR47723:SF7">
    <property type="entry name" value="RNASE H FAMILY PROTEIN"/>
    <property type="match status" value="1"/>
</dbReference>
<dbReference type="InterPro" id="IPR053151">
    <property type="entry name" value="RNase_H-like"/>
</dbReference>
<dbReference type="Pfam" id="PF13966">
    <property type="entry name" value="zf-RVT"/>
    <property type="match status" value="1"/>
</dbReference>
<feature type="coiled-coil region" evidence="1">
    <location>
        <begin position="224"/>
        <end position="251"/>
    </location>
</feature>
<dbReference type="PROSITE" id="PS50879">
    <property type="entry name" value="RNASE_H_1"/>
    <property type="match status" value="1"/>
</dbReference>
<keyword evidence="4" id="KW-1185">Reference proteome</keyword>
<dbReference type="InterPro" id="IPR026960">
    <property type="entry name" value="RVT-Znf"/>
</dbReference>
<dbReference type="GO" id="GO:0003676">
    <property type="term" value="F:nucleic acid binding"/>
    <property type="evidence" value="ECO:0007669"/>
    <property type="project" value="InterPro"/>
</dbReference>
<organism evidence="3 4">
    <name type="scientific">Solanum verrucosum</name>
    <dbReference type="NCBI Taxonomy" id="315347"/>
    <lineage>
        <taxon>Eukaryota</taxon>
        <taxon>Viridiplantae</taxon>
        <taxon>Streptophyta</taxon>
        <taxon>Embryophyta</taxon>
        <taxon>Tracheophyta</taxon>
        <taxon>Spermatophyta</taxon>
        <taxon>Magnoliopsida</taxon>
        <taxon>eudicotyledons</taxon>
        <taxon>Gunneridae</taxon>
        <taxon>Pentapetalae</taxon>
        <taxon>asterids</taxon>
        <taxon>lamiids</taxon>
        <taxon>Solanales</taxon>
        <taxon>Solanaceae</taxon>
        <taxon>Solanoideae</taxon>
        <taxon>Solaneae</taxon>
        <taxon>Solanum</taxon>
    </lineage>
</organism>